<feature type="region of interest" description="Disordered" evidence="10">
    <location>
        <begin position="524"/>
        <end position="613"/>
    </location>
</feature>
<dbReference type="Gene3D" id="3.30.160.60">
    <property type="entry name" value="Classic Zinc Finger"/>
    <property type="match status" value="4"/>
</dbReference>
<feature type="compositionally biased region" description="Low complexity" evidence="10">
    <location>
        <begin position="227"/>
        <end position="237"/>
    </location>
</feature>
<dbReference type="RefSeq" id="XP_015607217.1">
    <property type="nucleotide sequence ID" value="XM_015751731.2"/>
</dbReference>
<dbReference type="GO" id="GO:0005634">
    <property type="term" value="C:nucleus"/>
    <property type="evidence" value="ECO:0007669"/>
    <property type="project" value="UniProtKB-SubCell"/>
</dbReference>
<feature type="compositionally biased region" description="Polar residues" evidence="10">
    <location>
        <begin position="458"/>
        <end position="469"/>
    </location>
</feature>
<dbReference type="FunFam" id="3.30.160.60:FF:000043">
    <property type="entry name" value="Scratch family zinc finger 2"/>
    <property type="match status" value="1"/>
</dbReference>
<keyword evidence="3" id="KW-0677">Repeat</keyword>
<dbReference type="InterPro" id="IPR036236">
    <property type="entry name" value="Znf_C2H2_sf"/>
</dbReference>
<feature type="domain" description="C2H2-type" evidence="11">
    <location>
        <begin position="272"/>
        <end position="294"/>
    </location>
</feature>
<feature type="compositionally biased region" description="Basic and acidic residues" evidence="10">
    <location>
        <begin position="415"/>
        <end position="424"/>
    </location>
</feature>
<feature type="domain" description="C2H2-type" evidence="11">
    <location>
        <begin position="329"/>
        <end position="356"/>
    </location>
</feature>
<keyword evidence="6" id="KW-0238">DNA-binding</keyword>
<evidence type="ECO:0000256" key="10">
    <source>
        <dbReference type="SAM" id="MobiDB-lite"/>
    </source>
</evidence>
<feature type="compositionally biased region" description="Basic residues" evidence="10">
    <location>
        <begin position="145"/>
        <end position="155"/>
    </location>
</feature>
<feature type="compositionally biased region" description="Low complexity" evidence="10">
    <location>
        <begin position="156"/>
        <end position="165"/>
    </location>
</feature>
<dbReference type="GO" id="GO:0007417">
    <property type="term" value="P:central nervous system development"/>
    <property type="evidence" value="ECO:0007669"/>
    <property type="project" value="UniProtKB-ARBA"/>
</dbReference>
<evidence type="ECO:0000256" key="1">
    <source>
        <dbReference type="ARBA" id="ARBA00004123"/>
    </source>
</evidence>
<reference evidence="13" key="1">
    <citation type="submission" date="2025-08" db="UniProtKB">
        <authorList>
            <consortium name="RefSeq"/>
        </authorList>
    </citation>
    <scope>IDENTIFICATION</scope>
</reference>
<evidence type="ECO:0000256" key="2">
    <source>
        <dbReference type="ARBA" id="ARBA00022723"/>
    </source>
</evidence>
<dbReference type="InterPro" id="IPR050527">
    <property type="entry name" value="Snail/Krueppel_Znf"/>
</dbReference>
<feature type="region of interest" description="Disordered" evidence="10">
    <location>
        <begin position="88"/>
        <end position="128"/>
    </location>
</feature>
<evidence type="ECO:0000256" key="5">
    <source>
        <dbReference type="ARBA" id="ARBA00022833"/>
    </source>
</evidence>
<proteinExistence type="inferred from homology"/>
<feature type="region of interest" description="Disordered" evidence="10">
    <location>
        <begin position="145"/>
        <end position="178"/>
    </location>
</feature>
<dbReference type="GO" id="GO:0055059">
    <property type="term" value="P:asymmetric neuroblast division"/>
    <property type="evidence" value="ECO:0007669"/>
    <property type="project" value="UniProtKB-ARBA"/>
</dbReference>
<keyword evidence="12" id="KW-1185">Reference proteome</keyword>
<feature type="compositionally biased region" description="Basic residues" evidence="10">
    <location>
        <begin position="109"/>
        <end position="127"/>
    </location>
</feature>
<dbReference type="InterPro" id="IPR013087">
    <property type="entry name" value="Znf_C2H2_type"/>
</dbReference>
<name>A0AAJ7CD38_CEPCN</name>
<keyword evidence="5" id="KW-0862">Zinc</keyword>
<dbReference type="PANTHER" id="PTHR24388">
    <property type="entry name" value="ZINC FINGER PROTEIN"/>
    <property type="match status" value="1"/>
</dbReference>
<gene>
    <name evidence="13" type="primary">LOC107273481</name>
</gene>
<accession>A0AAJ7CD38</accession>
<dbReference type="PROSITE" id="PS50157">
    <property type="entry name" value="ZINC_FINGER_C2H2_2"/>
    <property type="match status" value="4"/>
</dbReference>
<feature type="region of interest" description="Disordered" evidence="10">
    <location>
        <begin position="412"/>
        <end position="444"/>
    </location>
</feature>
<feature type="compositionally biased region" description="Low complexity" evidence="10">
    <location>
        <begin position="526"/>
        <end position="535"/>
    </location>
</feature>
<evidence type="ECO:0000256" key="9">
    <source>
        <dbReference type="PROSITE-ProRule" id="PRU00042"/>
    </source>
</evidence>
<dbReference type="GO" id="GO:0000981">
    <property type="term" value="F:DNA-binding transcription factor activity, RNA polymerase II-specific"/>
    <property type="evidence" value="ECO:0007669"/>
    <property type="project" value="TreeGrafter"/>
</dbReference>
<evidence type="ECO:0000256" key="7">
    <source>
        <dbReference type="ARBA" id="ARBA00023242"/>
    </source>
</evidence>
<dbReference type="SMART" id="SM00355">
    <property type="entry name" value="ZnF_C2H2"/>
    <property type="match status" value="5"/>
</dbReference>
<feature type="compositionally biased region" description="Basic and acidic residues" evidence="10">
    <location>
        <begin position="166"/>
        <end position="178"/>
    </location>
</feature>
<dbReference type="FunFam" id="3.30.160.60:FF:000446">
    <property type="entry name" value="Zinc finger protein"/>
    <property type="match status" value="1"/>
</dbReference>
<feature type="region of interest" description="Disordered" evidence="10">
    <location>
        <begin position="458"/>
        <end position="511"/>
    </location>
</feature>
<dbReference type="FunFam" id="3.30.160.60:FF:000260">
    <property type="entry name" value="Spalt-like transcription factor 1"/>
    <property type="match status" value="1"/>
</dbReference>
<evidence type="ECO:0000313" key="13">
    <source>
        <dbReference type="RefSeq" id="XP_015607217.1"/>
    </source>
</evidence>
<dbReference type="KEGG" id="ccin:107273481"/>
<evidence type="ECO:0000256" key="6">
    <source>
        <dbReference type="ARBA" id="ARBA00023125"/>
    </source>
</evidence>
<dbReference type="SUPFAM" id="SSF57667">
    <property type="entry name" value="beta-beta-alpha zinc fingers"/>
    <property type="match status" value="3"/>
</dbReference>
<dbReference type="GO" id="GO:0000978">
    <property type="term" value="F:RNA polymerase II cis-regulatory region sequence-specific DNA binding"/>
    <property type="evidence" value="ECO:0007669"/>
    <property type="project" value="TreeGrafter"/>
</dbReference>
<feature type="compositionally biased region" description="Basic and acidic residues" evidence="10">
    <location>
        <begin position="571"/>
        <end position="604"/>
    </location>
</feature>
<keyword evidence="7" id="KW-0539">Nucleus</keyword>
<feature type="domain" description="C2H2-type" evidence="11">
    <location>
        <begin position="385"/>
        <end position="412"/>
    </location>
</feature>
<dbReference type="GeneID" id="107273481"/>
<evidence type="ECO:0000259" key="11">
    <source>
        <dbReference type="PROSITE" id="PS50157"/>
    </source>
</evidence>
<protein>
    <submittedName>
        <fullName evidence="13">Zinc finger protein 699</fullName>
    </submittedName>
</protein>
<dbReference type="GO" id="GO:2000177">
    <property type="term" value="P:regulation of neural precursor cell proliferation"/>
    <property type="evidence" value="ECO:0007669"/>
    <property type="project" value="UniProtKB-ARBA"/>
</dbReference>
<dbReference type="GO" id="GO:0045944">
    <property type="term" value="P:positive regulation of transcription by RNA polymerase II"/>
    <property type="evidence" value="ECO:0007669"/>
    <property type="project" value="UniProtKB-ARBA"/>
</dbReference>
<dbReference type="Pfam" id="PF00096">
    <property type="entry name" value="zf-C2H2"/>
    <property type="match status" value="3"/>
</dbReference>
<keyword evidence="4 9" id="KW-0863">Zinc-finger</keyword>
<comment type="subcellular location">
    <subcellularLocation>
        <location evidence="1">Nucleus</location>
    </subcellularLocation>
</comment>
<feature type="compositionally biased region" description="Low complexity" evidence="10">
    <location>
        <begin position="427"/>
        <end position="444"/>
    </location>
</feature>
<dbReference type="GO" id="GO:0060562">
    <property type="term" value="P:epithelial tube morphogenesis"/>
    <property type="evidence" value="ECO:0007669"/>
    <property type="project" value="UniProtKB-ARBA"/>
</dbReference>
<evidence type="ECO:0000256" key="8">
    <source>
        <dbReference type="ARBA" id="ARBA00037948"/>
    </source>
</evidence>
<evidence type="ECO:0000313" key="12">
    <source>
        <dbReference type="Proteomes" id="UP000694920"/>
    </source>
</evidence>
<evidence type="ECO:0000256" key="3">
    <source>
        <dbReference type="ARBA" id="ARBA00022737"/>
    </source>
</evidence>
<dbReference type="FunFam" id="3.30.160.60:FF:000207">
    <property type="entry name" value="zinc finger protein SNAI2"/>
    <property type="match status" value="1"/>
</dbReference>
<dbReference type="PANTHER" id="PTHR24388:SF100">
    <property type="entry name" value="ZINC FINGER PROTEIN 423"/>
    <property type="match status" value="1"/>
</dbReference>
<feature type="region of interest" description="Disordered" evidence="10">
    <location>
        <begin position="207"/>
        <end position="237"/>
    </location>
</feature>
<dbReference type="GO" id="GO:0008270">
    <property type="term" value="F:zinc ion binding"/>
    <property type="evidence" value="ECO:0007669"/>
    <property type="project" value="UniProtKB-KW"/>
</dbReference>
<dbReference type="AlphaFoldDB" id="A0AAJ7CD38"/>
<organism evidence="12 13">
    <name type="scientific">Cephus cinctus</name>
    <name type="common">Wheat stem sawfly</name>
    <dbReference type="NCBI Taxonomy" id="211228"/>
    <lineage>
        <taxon>Eukaryota</taxon>
        <taxon>Metazoa</taxon>
        <taxon>Ecdysozoa</taxon>
        <taxon>Arthropoda</taxon>
        <taxon>Hexapoda</taxon>
        <taxon>Insecta</taxon>
        <taxon>Pterygota</taxon>
        <taxon>Neoptera</taxon>
        <taxon>Endopterygota</taxon>
        <taxon>Hymenoptera</taxon>
        <taxon>Cephoidea</taxon>
        <taxon>Cephidae</taxon>
        <taxon>Cephus</taxon>
    </lineage>
</organism>
<dbReference type="PROSITE" id="PS00028">
    <property type="entry name" value="ZINC_FINGER_C2H2_1"/>
    <property type="match status" value="4"/>
</dbReference>
<feature type="domain" description="C2H2-type" evidence="11">
    <location>
        <begin position="357"/>
        <end position="384"/>
    </location>
</feature>
<evidence type="ECO:0000256" key="4">
    <source>
        <dbReference type="ARBA" id="ARBA00022771"/>
    </source>
</evidence>
<sequence>MPRAFLITHRRYNGPEEFAETLQDYSPERGVRLAEYGGGQPTSDGVSDCGSETSSECPEELYNLTKLAEVSLAAAAGTLIHPDNLLCQRSLSPTRPNDRYRMSPAASSKHQHHHHHHHHHHQRPHQYHNHEEIRLEHHAYHRHGFQRQVHQHSHHASSCQQQQQQQRDEQEYETLRKPGTIEDVTLRERSRLFFERIEREREILEGVPRDSEKKLSSSEKETKRGCPPAIAPSKSASAVAPAAAKPASGAIPRHGTVQAESSKACGEDNEEHECPDCGKKYSTSSNLARHRQTHRSLGDKKARRCPHCDKVYVSMPAYSMHVRTHNQGCKCHYCGKCFSRPWLLQGHIRTHTGEKPFKCTICNKAFADKSNLRAHIQTHSNTKPHVCTRCGKAFALKSYLYKHEESSCMRAHHRTPAEKREASSERLAFASSASPASTATTSSTATITPLSITQSSRSINTTLGSTTRAQIDAEVNERERSGPSVIVPRRGLSDPFGDLSRTAETSGKTLRPTAFSAIIKHTKLSQHQYQQPQQLEQEEEKDGQERQPTMSKRRCREPNTRDSICLNKMAEISRTKEASKMISEESPELESKPESTKSKSKIEASDSDEQSEYVSRMVIRTSVISPNPEHLGRLSSLVGKNPTTFDLIEPSRTSRISLNLAIG</sequence>
<comment type="similarity">
    <text evidence="8">Belongs to the snail C2H2-type zinc-finger protein family.</text>
</comment>
<keyword evidence="2" id="KW-0479">Metal-binding</keyword>
<feature type="compositionally biased region" description="Basic and acidic residues" evidence="10">
    <location>
        <begin position="207"/>
        <end position="224"/>
    </location>
</feature>
<dbReference type="Proteomes" id="UP000694920">
    <property type="component" value="Unplaced"/>
</dbReference>